<evidence type="ECO:0000313" key="3">
    <source>
        <dbReference type="EMBL" id="CAL2101983.1"/>
    </source>
</evidence>
<dbReference type="InterPro" id="IPR052557">
    <property type="entry name" value="CAP/Cytokinesis_protein"/>
</dbReference>
<organism evidence="3 4">
    <name type="scientific">Tenacibaculum polynesiense</name>
    <dbReference type="NCBI Taxonomy" id="3137857"/>
    <lineage>
        <taxon>Bacteria</taxon>
        <taxon>Pseudomonadati</taxon>
        <taxon>Bacteroidota</taxon>
        <taxon>Flavobacteriia</taxon>
        <taxon>Flavobacteriales</taxon>
        <taxon>Flavobacteriaceae</taxon>
        <taxon>Tenacibaculum</taxon>
    </lineage>
</organism>
<gene>
    <name evidence="3" type="ORF">T190423A01A_10546</name>
</gene>
<dbReference type="PANTHER" id="PTHR46333:SF2">
    <property type="entry name" value="CYTOKINESIS PROTEIN 3"/>
    <property type="match status" value="1"/>
</dbReference>
<name>A0ABM9P987_9FLAO</name>
<dbReference type="PANTHER" id="PTHR46333">
    <property type="entry name" value="CYTOKINESIS PROTEIN 3"/>
    <property type="match status" value="1"/>
</dbReference>
<keyword evidence="4" id="KW-1185">Reference proteome</keyword>
<feature type="domain" description="Transglutaminase-like" evidence="2">
    <location>
        <begin position="109"/>
        <end position="176"/>
    </location>
</feature>
<dbReference type="SUPFAM" id="SSF54001">
    <property type="entry name" value="Cysteine proteinases"/>
    <property type="match status" value="1"/>
</dbReference>
<reference evidence="3 4" key="1">
    <citation type="submission" date="2024-05" db="EMBL/GenBank/DDBJ databases">
        <authorList>
            <person name="Duchaud E."/>
        </authorList>
    </citation>
    <scope>NUCLEOTIDE SEQUENCE [LARGE SCALE GENOMIC DNA]</scope>
    <source>
        <strain evidence="3">Ena-SAMPLE-TAB-13-05-2024-13:56:06:370-140308</strain>
    </source>
</reference>
<dbReference type="Proteomes" id="UP001497527">
    <property type="component" value="Unassembled WGS sequence"/>
</dbReference>
<dbReference type="SMART" id="SM00460">
    <property type="entry name" value="TGc"/>
    <property type="match status" value="1"/>
</dbReference>
<protein>
    <submittedName>
        <fullName evidence="3">Transglutaminase superfamily protein</fullName>
    </submittedName>
</protein>
<dbReference type="InterPro" id="IPR002931">
    <property type="entry name" value="Transglutaminase-like"/>
</dbReference>
<feature type="signal peptide" evidence="1">
    <location>
        <begin position="1"/>
        <end position="19"/>
    </location>
</feature>
<comment type="caution">
    <text evidence="3">The sequence shown here is derived from an EMBL/GenBank/DDBJ whole genome shotgun (WGS) entry which is preliminary data.</text>
</comment>
<evidence type="ECO:0000256" key="1">
    <source>
        <dbReference type="SAM" id="SignalP"/>
    </source>
</evidence>
<evidence type="ECO:0000313" key="4">
    <source>
        <dbReference type="Proteomes" id="UP001497527"/>
    </source>
</evidence>
<sequence length="324" mass="38789">MKKITLILFFGFLYQLSFAQNLKKVDQIVSSYPEVTSIEELAKKINYDFKGSNLEKVRAVYTWIGINIKYDYMLYDSNLLRQPEFIVFNDQSDLNWIKKRKKKEIAQKAFSKKKGLCTGYAYLFQRICNLIDIPNELIFGYTKTSFQDIGIKPTTKNHVWNSVNIDNRWLLIDVTFGSGYMYKDVWQQHLNFKYFDARKKFLKLTHFATGLKWKRFMKQKEFQQFCEDPFFQNAFLKSNIEIITPTVGEIIINKRERIRLTVKKLSKSDKIRYLYLHDKILHKAQVVNKHERLTNLYFKNPKRDTSLHIYINNELALEYKIKVR</sequence>
<feature type="chain" id="PRO_5047006243" evidence="1">
    <location>
        <begin position="20"/>
        <end position="324"/>
    </location>
</feature>
<evidence type="ECO:0000259" key="2">
    <source>
        <dbReference type="SMART" id="SM00460"/>
    </source>
</evidence>
<accession>A0ABM9P987</accession>
<dbReference type="EMBL" id="CAXJIO010000010">
    <property type="protein sequence ID" value="CAL2101983.1"/>
    <property type="molecule type" value="Genomic_DNA"/>
</dbReference>
<keyword evidence="1" id="KW-0732">Signal</keyword>
<dbReference type="Gene3D" id="3.10.620.30">
    <property type="match status" value="1"/>
</dbReference>
<dbReference type="InterPro" id="IPR038765">
    <property type="entry name" value="Papain-like_cys_pep_sf"/>
</dbReference>
<proteinExistence type="predicted"/>
<dbReference type="RefSeq" id="WP_348714725.1">
    <property type="nucleotide sequence ID" value="NZ_CAXJIO010000010.1"/>
</dbReference>
<dbReference type="Pfam" id="PF01841">
    <property type="entry name" value="Transglut_core"/>
    <property type="match status" value="1"/>
</dbReference>